<name>A0A2P6SA46_ROSCH</name>
<evidence type="ECO:0000256" key="5">
    <source>
        <dbReference type="ARBA" id="ARBA00033744"/>
    </source>
</evidence>
<dbReference type="InterPro" id="IPR050148">
    <property type="entry name" value="Terpene_synthase-like"/>
</dbReference>
<dbReference type="Pfam" id="PF03936">
    <property type="entry name" value="Terpene_synth_C"/>
    <property type="match status" value="2"/>
</dbReference>
<evidence type="ECO:0000259" key="6">
    <source>
        <dbReference type="Pfam" id="PF01397"/>
    </source>
</evidence>
<dbReference type="FunFam" id="1.50.10.130:FF:000001">
    <property type="entry name" value="Isoprene synthase, chloroplastic"/>
    <property type="match status" value="1"/>
</dbReference>
<dbReference type="SFLD" id="SFLDG01019">
    <property type="entry name" value="Terpene_Cyclase_Like_1_C_Termi"/>
    <property type="match status" value="1"/>
</dbReference>
<dbReference type="InterPro" id="IPR036965">
    <property type="entry name" value="Terpene_synth_N_sf"/>
</dbReference>
<dbReference type="Gene3D" id="1.50.10.130">
    <property type="entry name" value="Terpene synthase, N-terminal domain"/>
    <property type="match status" value="1"/>
</dbReference>
<dbReference type="SUPFAM" id="SSF48576">
    <property type="entry name" value="Terpenoid synthases"/>
    <property type="match status" value="1"/>
</dbReference>
<gene>
    <name evidence="8" type="ORF">RchiOBHm_Chr1g0326051</name>
</gene>
<sequence>MDQARTANASSTLDVDRRSANFSPSIWGEYFLSYASMETADIESNQSIQELKEEVKRMLVSSLSLQRLHLIDYIQRLGLSYHFEDEIYQLLHQIYNRTCSSYDDDDDDDDGDLHTVALRFRLLRQQGFKVSCNMFNKFIDVDGKFKESCVADVVGLLSLYEATHLRTHGDDILDRARSFTTTHLEFAVAEHGRLSPPLSKQVAHALYQPLWKGNPRIEARHYLSSYRELNTSHFSESLLTFAKLDFNQLQRIHQKELSHITRWWKELDFVNKLPFARDRIVECYFWSLGVYFEPKYHFGRTTLCKVLGLLTMIDDTYDTYGTPEELELFTEAIERWDISAMDSLPDYMKVCYGALLNVYTEIKDELAKEGNSYRINYAIEAVSLIRSQRELTDLVFYGLWEPCGSYLEEAKWFHQKYTPKTFDEYMSVALVSSGMFTVEATFIVAIAGDIVTRDSLDWLFSDPKFVKASSIIGRLLNDIRSHKLEQKRGHVVSAVECYMKEHCATEEVAVIELTKHVNDAWADVNEGLLHPIATVPRPLLLLILNFLRVTDVIYKREDGYTHGGVALKDYITSLLVEHVPI</sequence>
<dbReference type="PANTHER" id="PTHR31225">
    <property type="entry name" value="OS04G0344100 PROTEIN-RELATED"/>
    <property type="match status" value="1"/>
</dbReference>
<evidence type="ECO:0000256" key="2">
    <source>
        <dbReference type="ARBA" id="ARBA00022723"/>
    </source>
</evidence>
<protein>
    <submittedName>
        <fullName evidence="8">Putative lyase</fullName>
        <ecNumber evidence="8">4.2.3.-</ecNumber>
    </submittedName>
</protein>
<comment type="caution">
    <text evidence="8">The sequence shown here is derived from an EMBL/GenBank/DDBJ whole genome shotgun (WGS) entry which is preliminary data.</text>
</comment>
<dbReference type="PANTHER" id="PTHR31225:SF221">
    <property type="entry name" value="(-)-GERMACRENE D SYNTHASE"/>
    <property type="match status" value="1"/>
</dbReference>
<dbReference type="STRING" id="74649.A0A2P6SA46"/>
<evidence type="ECO:0000256" key="1">
    <source>
        <dbReference type="ARBA" id="ARBA00001946"/>
    </source>
</evidence>
<dbReference type="GO" id="GO:0000287">
    <property type="term" value="F:magnesium ion binding"/>
    <property type="evidence" value="ECO:0007669"/>
    <property type="project" value="InterPro"/>
</dbReference>
<dbReference type="EMBL" id="PDCK01000039">
    <property type="protein sequence ID" value="PRQ55570.1"/>
    <property type="molecule type" value="Genomic_DNA"/>
</dbReference>
<dbReference type="SFLD" id="SFLDS00005">
    <property type="entry name" value="Isoprenoid_Synthase_Type_I"/>
    <property type="match status" value="1"/>
</dbReference>
<dbReference type="SUPFAM" id="SSF48239">
    <property type="entry name" value="Terpenoid cyclases/Protein prenyltransferases"/>
    <property type="match status" value="1"/>
</dbReference>
<dbReference type="OMA" id="RDRMLEM"/>
<reference evidence="8 9" key="1">
    <citation type="journal article" date="2018" name="Nat. Genet.">
        <title>The Rosa genome provides new insights in the design of modern roses.</title>
        <authorList>
            <person name="Bendahmane M."/>
        </authorList>
    </citation>
    <scope>NUCLEOTIDE SEQUENCE [LARGE SCALE GENOMIC DNA]</scope>
    <source>
        <strain evidence="9">cv. Old Blush</strain>
    </source>
</reference>
<dbReference type="EC" id="4.2.3.-" evidence="8"/>
<organism evidence="8 9">
    <name type="scientific">Rosa chinensis</name>
    <name type="common">China rose</name>
    <dbReference type="NCBI Taxonomy" id="74649"/>
    <lineage>
        <taxon>Eukaryota</taxon>
        <taxon>Viridiplantae</taxon>
        <taxon>Streptophyta</taxon>
        <taxon>Embryophyta</taxon>
        <taxon>Tracheophyta</taxon>
        <taxon>Spermatophyta</taxon>
        <taxon>Magnoliopsida</taxon>
        <taxon>eudicotyledons</taxon>
        <taxon>Gunneridae</taxon>
        <taxon>Pentapetalae</taxon>
        <taxon>rosids</taxon>
        <taxon>fabids</taxon>
        <taxon>Rosales</taxon>
        <taxon>Rosaceae</taxon>
        <taxon>Rosoideae</taxon>
        <taxon>Rosoideae incertae sedis</taxon>
        <taxon>Rosa</taxon>
    </lineage>
</organism>
<dbReference type="FunFam" id="1.10.600.10:FF:000007">
    <property type="entry name" value="Isoprene synthase, chloroplastic"/>
    <property type="match status" value="1"/>
</dbReference>
<dbReference type="InterPro" id="IPR005630">
    <property type="entry name" value="Terpene_synthase_metal-bd"/>
</dbReference>
<feature type="domain" description="Terpene synthase N-terminal" evidence="6">
    <location>
        <begin position="26"/>
        <end position="206"/>
    </location>
</feature>
<evidence type="ECO:0000259" key="7">
    <source>
        <dbReference type="Pfam" id="PF03936"/>
    </source>
</evidence>
<dbReference type="GO" id="GO:0016102">
    <property type="term" value="P:diterpenoid biosynthetic process"/>
    <property type="evidence" value="ECO:0007669"/>
    <property type="project" value="InterPro"/>
</dbReference>
<dbReference type="InterPro" id="IPR001906">
    <property type="entry name" value="Terpene_synth_N"/>
</dbReference>
<dbReference type="SMR" id="A0A2P6SA46"/>
<dbReference type="Proteomes" id="UP000238479">
    <property type="component" value="Chromosome 1"/>
</dbReference>
<dbReference type="Pfam" id="PF01397">
    <property type="entry name" value="Terpene_synth"/>
    <property type="match status" value="1"/>
</dbReference>
<accession>A0A2P6SA46</accession>
<keyword evidence="4 8" id="KW-0456">Lyase</keyword>
<dbReference type="InterPro" id="IPR034741">
    <property type="entry name" value="Terpene_cyclase-like_1_C"/>
</dbReference>
<comment type="similarity">
    <text evidence="5">Belongs to the terpene synthase family. Tpsb subfamily.</text>
</comment>
<comment type="cofactor">
    <cofactor evidence="1">
        <name>Mg(2+)</name>
        <dbReference type="ChEBI" id="CHEBI:18420"/>
    </cofactor>
</comment>
<evidence type="ECO:0000313" key="9">
    <source>
        <dbReference type="Proteomes" id="UP000238479"/>
    </source>
</evidence>
<keyword evidence="9" id="KW-1185">Reference proteome</keyword>
<feature type="domain" description="Terpene synthase metal-binding" evidence="7">
    <location>
        <begin position="265"/>
        <end position="382"/>
    </location>
</feature>
<evidence type="ECO:0000313" key="8">
    <source>
        <dbReference type="EMBL" id="PRQ55570.1"/>
    </source>
</evidence>
<dbReference type="InterPro" id="IPR044814">
    <property type="entry name" value="Terpene_cyclase_plant_C1"/>
</dbReference>
<evidence type="ECO:0000256" key="4">
    <source>
        <dbReference type="ARBA" id="ARBA00023239"/>
    </source>
</evidence>
<evidence type="ECO:0000256" key="3">
    <source>
        <dbReference type="ARBA" id="ARBA00022842"/>
    </source>
</evidence>
<dbReference type="GO" id="GO:0010333">
    <property type="term" value="F:terpene synthase activity"/>
    <property type="evidence" value="ECO:0007669"/>
    <property type="project" value="InterPro"/>
</dbReference>
<dbReference type="Gene3D" id="1.10.600.10">
    <property type="entry name" value="Farnesyl Diphosphate Synthase"/>
    <property type="match status" value="1"/>
</dbReference>
<keyword evidence="2" id="KW-0479">Metal-binding</keyword>
<keyword evidence="3" id="KW-0460">Magnesium</keyword>
<dbReference type="Gramene" id="PRQ55570">
    <property type="protein sequence ID" value="PRQ55570"/>
    <property type="gene ID" value="RchiOBHm_Chr1g0326051"/>
</dbReference>
<dbReference type="CDD" id="cd00684">
    <property type="entry name" value="Terpene_cyclase_plant_C1"/>
    <property type="match status" value="1"/>
</dbReference>
<dbReference type="InterPro" id="IPR008949">
    <property type="entry name" value="Isoprenoid_synthase_dom_sf"/>
</dbReference>
<proteinExistence type="inferred from homology"/>
<dbReference type="InterPro" id="IPR008930">
    <property type="entry name" value="Terpenoid_cyclase/PrenylTrfase"/>
</dbReference>
<feature type="domain" description="Terpene synthase metal-binding" evidence="7">
    <location>
        <begin position="403"/>
        <end position="523"/>
    </location>
</feature>
<dbReference type="AlphaFoldDB" id="A0A2P6SA46"/>